<evidence type="ECO:0000256" key="7">
    <source>
        <dbReference type="ARBA" id="ARBA00023163"/>
    </source>
</evidence>
<dbReference type="InterPro" id="IPR016032">
    <property type="entry name" value="Sig_transdc_resp-reg_C-effctor"/>
</dbReference>
<dbReference type="OrthoDB" id="9802426at2"/>
<gene>
    <name evidence="12" type="ORF">DK389_21020</name>
</gene>
<dbReference type="GO" id="GO:0032993">
    <property type="term" value="C:protein-DNA complex"/>
    <property type="evidence" value="ECO:0007669"/>
    <property type="project" value="TreeGrafter"/>
</dbReference>
<feature type="domain" description="OmpR/PhoB-type" evidence="11">
    <location>
        <begin position="124"/>
        <end position="218"/>
    </location>
</feature>
<dbReference type="CDD" id="cd17624">
    <property type="entry name" value="REC_OmpR_PmrA-like"/>
    <property type="match status" value="1"/>
</dbReference>
<dbReference type="InterPro" id="IPR039420">
    <property type="entry name" value="WalR-like"/>
</dbReference>
<dbReference type="InterPro" id="IPR011006">
    <property type="entry name" value="CheY-like_superfamily"/>
</dbReference>
<keyword evidence="7" id="KW-0804">Transcription</keyword>
<dbReference type="Gene3D" id="1.10.10.10">
    <property type="entry name" value="Winged helix-like DNA-binding domain superfamily/Winged helix DNA-binding domain"/>
    <property type="match status" value="1"/>
</dbReference>
<dbReference type="GO" id="GO:0000976">
    <property type="term" value="F:transcription cis-regulatory region binding"/>
    <property type="evidence" value="ECO:0007669"/>
    <property type="project" value="TreeGrafter"/>
</dbReference>
<dbReference type="CDD" id="cd00383">
    <property type="entry name" value="trans_reg_C"/>
    <property type="match status" value="1"/>
</dbReference>
<dbReference type="PROSITE" id="PS51755">
    <property type="entry name" value="OMPR_PHOB"/>
    <property type="match status" value="1"/>
</dbReference>
<dbReference type="Gene3D" id="6.10.250.690">
    <property type="match status" value="1"/>
</dbReference>
<evidence type="ECO:0000256" key="9">
    <source>
        <dbReference type="PROSITE-ProRule" id="PRU01091"/>
    </source>
</evidence>
<dbReference type="InterPro" id="IPR036388">
    <property type="entry name" value="WH-like_DNA-bd_sf"/>
</dbReference>
<dbReference type="SMART" id="SM00862">
    <property type="entry name" value="Trans_reg_C"/>
    <property type="match status" value="1"/>
</dbReference>
<evidence type="ECO:0000256" key="5">
    <source>
        <dbReference type="ARBA" id="ARBA00023015"/>
    </source>
</evidence>
<dbReference type="InterPro" id="IPR001789">
    <property type="entry name" value="Sig_transdc_resp-reg_receiver"/>
</dbReference>
<dbReference type="PANTHER" id="PTHR48111:SF35">
    <property type="entry name" value="TRANSCRIPTIONAL REGULATORY PROTEIN QSEB"/>
    <property type="match status" value="1"/>
</dbReference>
<dbReference type="Proteomes" id="UP000245926">
    <property type="component" value="Chromosome"/>
</dbReference>
<dbReference type="Pfam" id="PF00486">
    <property type="entry name" value="Trans_reg_C"/>
    <property type="match status" value="1"/>
</dbReference>
<feature type="DNA-binding region" description="OmpR/PhoB-type" evidence="9">
    <location>
        <begin position="124"/>
        <end position="218"/>
    </location>
</feature>
<dbReference type="KEGG" id="mets:DK389_21020"/>
<name>A0A2U8WAR4_9HYPH</name>
<dbReference type="AlphaFoldDB" id="A0A2U8WAR4"/>
<keyword evidence="3 8" id="KW-0597">Phosphoprotein</keyword>
<evidence type="ECO:0000313" key="13">
    <source>
        <dbReference type="Proteomes" id="UP000245926"/>
    </source>
</evidence>
<feature type="modified residue" description="4-aspartylphosphate" evidence="8">
    <location>
        <position position="51"/>
    </location>
</feature>
<dbReference type="GO" id="GO:0000156">
    <property type="term" value="F:phosphorelay response regulator activity"/>
    <property type="evidence" value="ECO:0007669"/>
    <property type="project" value="TreeGrafter"/>
</dbReference>
<keyword evidence="4" id="KW-0902">Two-component regulatory system</keyword>
<dbReference type="SMART" id="SM00448">
    <property type="entry name" value="REC"/>
    <property type="match status" value="1"/>
</dbReference>
<dbReference type="Pfam" id="PF00072">
    <property type="entry name" value="Response_reg"/>
    <property type="match status" value="1"/>
</dbReference>
<dbReference type="PANTHER" id="PTHR48111">
    <property type="entry name" value="REGULATOR OF RPOS"/>
    <property type="match status" value="1"/>
</dbReference>
<comment type="subcellular location">
    <subcellularLocation>
        <location evidence="1">Cytoplasm</location>
    </subcellularLocation>
</comment>
<dbReference type="EMBL" id="CP029550">
    <property type="protein sequence ID" value="AWN42530.1"/>
    <property type="molecule type" value="Genomic_DNA"/>
</dbReference>
<dbReference type="SUPFAM" id="SSF46894">
    <property type="entry name" value="C-terminal effector domain of the bipartite response regulators"/>
    <property type="match status" value="1"/>
</dbReference>
<organism evidence="12 13">
    <name type="scientific">Methylobacterium durans</name>
    <dbReference type="NCBI Taxonomy" id="2202825"/>
    <lineage>
        <taxon>Bacteria</taxon>
        <taxon>Pseudomonadati</taxon>
        <taxon>Pseudomonadota</taxon>
        <taxon>Alphaproteobacteria</taxon>
        <taxon>Hyphomicrobiales</taxon>
        <taxon>Methylobacteriaceae</taxon>
        <taxon>Methylobacterium</taxon>
    </lineage>
</organism>
<evidence type="ECO:0000256" key="2">
    <source>
        <dbReference type="ARBA" id="ARBA00022490"/>
    </source>
</evidence>
<keyword evidence="13" id="KW-1185">Reference proteome</keyword>
<evidence type="ECO:0000259" key="11">
    <source>
        <dbReference type="PROSITE" id="PS51755"/>
    </source>
</evidence>
<evidence type="ECO:0000259" key="10">
    <source>
        <dbReference type="PROSITE" id="PS50110"/>
    </source>
</evidence>
<dbReference type="SUPFAM" id="SSF52172">
    <property type="entry name" value="CheY-like"/>
    <property type="match status" value="1"/>
</dbReference>
<keyword evidence="2" id="KW-0963">Cytoplasm</keyword>
<dbReference type="GO" id="GO:0006355">
    <property type="term" value="P:regulation of DNA-templated transcription"/>
    <property type="evidence" value="ECO:0007669"/>
    <property type="project" value="InterPro"/>
</dbReference>
<dbReference type="Gene3D" id="3.40.50.2300">
    <property type="match status" value="1"/>
</dbReference>
<evidence type="ECO:0000256" key="8">
    <source>
        <dbReference type="PROSITE-ProRule" id="PRU00169"/>
    </source>
</evidence>
<dbReference type="PROSITE" id="PS50110">
    <property type="entry name" value="RESPONSE_REGULATORY"/>
    <property type="match status" value="1"/>
</dbReference>
<dbReference type="RefSeq" id="WP_109892502.1">
    <property type="nucleotide sequence ID" value="NZ_CP029550.1"/>
</dbReference>
<feature type="domain" description="Response regulatory" evidence="10">
    <location>
        <begin position="2"/>
        <end position="116"/>
    </location>
</feature>
<dbReference type="InterPro" id="IPR001867">
    <property type="entry name" value="OmpR/PhoB-type_DNA-bd"/>
</dbReference>
<keyword evidence="6 9" id="KW-0238">DNA-binding</keyword>
<evidence type="ECO:0000313" key="12">
    <source>
        <dbReference type="EMBL" id="AWN42530.1"/>
    </source>
</evidence>
<evidence type="ECO:0000256" key="1">
    <source>
        <dbReference type="ARBA" id="ARBA00004496"/>
    </source>
</evidence>
<dbReference type="FunFam" id="3.40.50.2300:FF:000002">
    <property type="entry name" value="DNA-binding response regulator PhoP"/>
    <property type="match status" value="1"/>
</dbReference>
<protein>
    <submittedName>
        <fullName evidence="12">DNA-binding response regulator</fullName>
    </submittedName>
</protein>
<keyword evidence="5" id="KW-0805">Transcription regulation</keyword>
<accession>A0A2U8WAR4</accession>
<evidence type="ECO:0000256" key="3">
    <source>
        <dbReference type="ARBA" id="ARBA00022553"/>
    </source>
</evidence>
<evidence type="ECO:0000256" key="6">
    <source>
        <dbReference type="ARBA" id="ARBA00023125"/>
    </source>
</evidence>
<proteinExistence type="predicted"/>
<evidence type="ECO:0000256" key="4">
    <source>
        <dbReference type="ARBA" id="ARBA00023012"/>
    </source>
</evidence>
<sequence>MRILLIEDDAMIGEGLVRALAAQGMSIDWVRDGREAEAALRGDGHALVLLDLGLPGTDGLDLLKNARSRGVDTPVLVITARDAVDSRVGGLDLGADDYLVKPFETRELLARMRAVLRRRSGRATSCLVAGPTELDTETHALSHADAVAVLPAREFALMNALMERPGRILSRAQIEERIYGWGEEVESNAVDALIHAIRRKFGKGVILNVRGAGWMVPKS</sequence>
<reference evidence="13" key="1">
    <citation type="submission" date="2018-05" db="EMBL/GenBank/DDBJ databases">
        <title>Complete Genome Sequence of Methylobacterium sp. 17SD2-17.</title>
        <authorList>
            <person name="Srinivasan S."/>
        </authorList>
    </citation>
    <scope>NUCLEOTIDE SEQUENCE [LARGE SCALE GENOMIC DNA]</scope>
    <source>
        <strain evidence="13">17SD2-17</strain>
    </source>
</reference>
<dbReference type="GO" id="GO:0005829">
    <property type="term" value="C:cytosol"/>
    <property type="evidence" value="ECO:0007669"/>
    <property type="project" value="TreeGrafter"/>
</dbReference>